<keyword evidence="1" id="KW-0677">Repeat</keyword>
<evidence type="ECO:0000313" key="6">
    <source>
        <dbReference type="Proteomes" id="UP000738349"/>
    </source>
</evidence>
<dbReference type="SUPFAM" id="SSF48403">
    <property type="entry name" value="Ankyrin repeat"/>
    <property type="match status" value="1"/>
</dbReference>
<dbReference type="Gene3D" id="1.25.40.20">
    <property type="entry name" value="Ankyrin repeat-containing domain"/>
    <property type="match status" value="1"/>
</dbReference>
<evidence type="ECO:0000256" key="3">
    <source>
        <dbReference type="PROSITE-ProRule" id="PRU00023"/>
    </source>
</evidence>
<protein>
    <submittedName>
        <fullName evidence="5">Ankyrin repeat-containing domain protein</fullName>
    </submittedName>
</protein>
<evidence type="ECO:0000313" key="5">
    <source>
        <dbReference type="EMBL" id="KAH7116377.1"/>
    </source>
</evidence>
<evidence type="ECO:0000256" key="4">
    <source>
        <dbReference type="SAM" id="SignalP"/>
    </source>
</evidence>
<dbReference type="InterPro" id="IPR002110">
    <property type="entry name" value="Ankyrin_rpt"/>
</dbReference>
<comment type="caution">
    <text evidence="5">The sequence shown here is derived from an EMBL/GenBank/DDBJ whole genome shotgun (WGS) entry which is preliminary data.</text>
</comment>
<dbReference type="OrthoDB" id="4828706at2759"/>
<proteinExistence type="predicted"/>
<dbReference type="InterPro" id="IPR036770">
    <property type="entry name" value="Ankyrin_rpt-contain_sf"/>
</dbReference>
<gene>
    <name evidence="5" type="ORF">EDB81DRAFT_733897</name>
</gene>
<keyword evidence="2 3" id="KW-0040">ANK repeat</keyword>
<keyword evidence="6" id="KW-1185">Reference proteome</keyword>
<dbReference type="PRINTS" id="PR01415">
    <property type="entry name" value="ANKYRIN"/>
</dbReference>
<evidence type="ECO:0000256" key="1">
    <source>
        <dbReference type="ARBA" id="ARBA00022737"/>
    </source>
</evidence>
<dbReference type="Proteomes" id="UP000738349">
    <property type="component" value="Unassembled WGS sequence"/>
</dbReference>
<feature type="non-terminal residue" evidence="5">
    <location>
        <position position="112"/>
    </location>
</feature>
<dbReference type="PROSITE" id="PS50297">
    <property type="entry name" value="ANK_REP_REGION"/>
    <property type="match status" value="1"/>
</dbReference>
<feature type="repeat" description="ANK" evidence="3">
    <location>
        <begin position="76"/>
        <end position="108"/>
    </location>
</feature>
<dbReference type="SMART" id="SM00248">
    <property type="entry name" value="ANK"/>
    <property type="match status" value="2"/>
</dbReference>
<feature type="chain" id="PRO_5040314597" evidence="4">
    <location>
        <begin position="46"/>
        <end position="112"/>
    </location>
</feature>
<evidence type="ECO:0000256" key="2">
    <source>
        <dbReference type="ARBA" id="ARBA00023043"/>
    </source>
</evidence>
<sequence>MRSRAIEAKDRYSQTPLRGAAGCGHEAVVKLLLLHLLLLLFNAGGNRNSQPPEGHRACVVKLLLGKGADVDAKSEDGRTPLLWAVNRGHVAVVELLLEKSAEIESEDGNGQT</sequence>
<name>A0A9P9DCA5_9HYPO</name>
<dbReference type="EMBL" id="JAGMUV010000029">
    <property type="protein sequence ID" value="KAH7116377.1"/>
    <property type="molecule type" value="Genomic_DNA"/>
</dbReference>
<dbReference type="AlphaFoldDB" id="A0A9P9DCA5"/>
<reference evidence="5" key="1">
    <citation type="journal article" date="2021" name="Nat. Commun.">
        <title>Genetic determinants of endophytism in the Arabidopsis root mycobiome.</title>
        <authorList>
            <person name="Mesny F."/>
            <person name="Miyauchi S."/>
            <person name="Thiergart T."/>
            <person name="Pickel B."/>
            <person name="Atanasova L."/>
            <person name="Karlsson M."/>
            <person name="Huettel B."/>
            <person name="Barry K.W."/>
            <person name="Haridas S."/>
            <person name="Chen C."/>
            <person name="Bauer D."/>
            <person name="Andreopoulos W."/>
            <person name="Pangilinan J."/>
            <person name="LaButti K."/>
            <person name="Riley R."/>
            <person name="Lipzen A."/>
            <person name="Clum A."/>
            <person name="Drula E."/>
            <person name="Henrissat B."/>
            <person name="Kohler A."/>
            <person name="Grigoriev I.V."/>
            <person name="Martin F.M."/>
            <person name="Hacquard S."/>
        </authorList>
    </citation>
    <scope>NUCLEOTIDE SEQUENCE</scope>
    <source>
        <strain evidence="5">MPI-CAGE-AT-0147</strain>
    </source>
</reference>
<keyword evidence="4" id="KW-0732">Signal</keyword>
<dbReference type="Pfam" id="PF12796">
    <property type="entry name" value="Ank_2"/>
    <property type="match status" value="1"/>
</dbReference>
<dbReference type="PROSITE" id="PS50088">
    <property type="entry name" value="ANK_REPEAT"/>
    <property type="match status" value="1"/>
</dbReference>
<dbReference type="PANTHER" id="PTHR24171">
    <property type="entry name" value="ANKYRIN REPEAT DOMAIN-CONTAINING PROTEIN 39-RELATED"/>
    <property type="match status" value="1"/>
</dbReference>
<organism evidence="5 6">
    <name type="scientific">Dactylonectria macrodidyma</name>
    <dbReference type="NCBI Taxonomy" id="307937"/>
    <lineage>
        <taxon>Eukaryota</taxon>
        <taxon>Fungi</taxon>
        <taxon>Dikarya</taxon>
        <taxon>Ascomycota</taxon>
        <taxon>Pezizomycotina</taxon>
        <taxon>Sordariomycetes</taxon>
        <taxon>Hypocreomycetidae</taxon>
        <taxon>Hypocreales</taxon>
        <taxon>Nectriaceae</taxon>
        <taxon>Dactylonectria</taxon>
    </lineage>
</organism>
<accession>A0A9P9DCA5</accession>
<feature type="signal peptide" evidence="4">
    <location>
        <begin position="1"/>
        <end position="45"/>
    </location>
</feature>